<dbReference type="InterPro" id="IPR019109">
    <property type="entry name" value="MamF_MmsF"/>
</dbReference>
<evidence type="ECO:0000256" key="4">
    <source>
        <dbReference type="ARBA" id="ARBA00023136"/>
    </source>
</evidence>
<feature type="transmembrane region" description="Helical" evidence="5">
    <location>
        <begin position="58"/>
        <end position="90"/>
    </location>
</feature>
<sequence>MADNAQNSQSTAKVVYLLMLVNIIVQFLGIIGVIIAYVHKSDAPAWLQTHYQFQIRTFWIGLLLIVGGIFLWSAGVGAIILLFWLVWLIVRCVKGMKYLDQNQPHPNPTTWLFS</sequence>
<accession>A0A0A0BD78</accession>
<dbReference type="Pfam" id="PF09685">
    <property type="entry name" value="MamF_MmsF"/>
    <property type="match status" value="1"/>
</dbReference>
<comment type="caution">
    <text evidence="6">The sequence shown here is derived from an EMBL/GenBank/DDBJ whole genome shotgun (WGS) entry which is preliminary data.</text>
</comment>
<gene>
    <name evidence="6" type="ORF">LP43_1745</name>
</gene>
<keyword evidence="3 5" id="KW-1133">Transmembrane helix</keyword>
<dbReference type="RefSeq" id="WP_036314291.1">
    <property type="nucleotide sequence ID" value="NZ_JADFAB010000025.1"/>
</dbReference>
<reference evidence="6 7" key="1">
    <citation type="submission" date="2014-09" db="EMBL/GenBank/DDBJ databases">
        <authorList>
            <person name="Grob C."/>
            <person name="Taubert M."/>
            <person name="Howat A.M."/>
            <person name="Burns O.J."/>
            <person name="Dixon J.L."/>
            <person name="Chen Y."/>
            <person name="Murrell J.C."/>
        </authorList>
    </citation>
    <scope>NUCLEOTIDE SEQUENCE [LARGE SCALE GENOMIC DNA]</scope>
    <source>
        <strain evidence="6">L4</strain>
    </source>
</reference>
<evidence type="ECO:0000256" key="3">
    <source>
        <dbReference type="ARBA" id="ARBA00022989"/>
    </source>
</evidence>
<protein>
    <recommendedName>
        <fullName evidence="8">Transmembrane protein</fullName>
    </recommendedName>
</protein>
<dbReference type="STRING" id="392484.LP43_1745"/>
<evidence type="ECO:0008006" key="8">
    <source>
        <dbReference type="Google" id="ProtNLM"/>
    </source>
</evidence>
<keyword evidence="4 5" id="KW-0472">Membrane</keyword>
<evidence type="ECO:0000313" key="6">
    <source>
        <dbReference type="EMBL" id="KGM06523.1"/>
    </source>
</evidence>
<dbReference type="EMBL" id="JRQD01000004">
    <property type="protein sequence ID" value="KGM06523.1"/>
    <property type="molecule type" value="Genomic_DNA"/>
</dbReference>
<evidence type="ECO:0000256" key="2">
    <source>
        <dbReference type="ARBA" id="ARBA00022692"/>
    </source>
</evidence>
<keyword evidence="2 5" id="KW-0812">Transmembrane</keyword>
<name>A0A0A0BD78_9GAMM</name>
<dbReference type="Proteomes" id="UP000029999">
    <property type="component" value="Unassembled WGS sequence"/>
</dbReference>
<comment type="subcellular location">
    <subcellularLocation>
        <location evidence="1">Membrane</location>
        <topology evidence="1">Multi-pass membrane protein</topology>
    </subcellularLocation>
</comment>
<organism evidence="6 7">
    <name type="scientific">Methylophaga thiooxydans</name>
    <dbReference type="NCBI Taxonomy" id="392484"/>
    <lineage>
        <taxon>Bacteria</taxon>
        <taxon>Pseudomonadati</taxon>
        <taxon>Pseudomonadota</taxon>
        <taxon>Gammaproteobacteria</taxon>
        <taxon>Thiotrichales</taxon>
        <taxon>Piscirickettsiaceae</taxon>
        <taxon>Methylophaga</taxon>
    </lineage>
</organism>
<feature type="transmembrane region" description="Helical" evidence="5">
    <location>
        <begin position="14"/>
        <end position="38"/>
    </location>
</feature>
<proteinExistence type="predicted"/>
<evidence type="ECO:0000313" key="7">
    <source>
        <dbReference type="Proteomes" id="UP000029999"/>
    </source>
</evidence>
<dbReference type="AlphaFoldDB" id="A0A0A0BD78"/>
<evidence type="ECO:0000256" key="1">
    <source>
        <dbReference type="ARBA" id="ARBA00004141"/>
    </source>
</evidence>
<evidence type="ECO:0000256" key="5">
    <source>
        <dbReference type="SAM" id="Phobius"/>
    </source>
</evidence>